<dbReference type="InterPro" id="IPR050738">
    <property type="entry name" value="Sulfatase"/>
</dbReference>
<proteinExistence type="inferred from homology"/>
<dbReference type="SUPFAM" id="SSF53649">
    <property type="entry name" value="Alkaline phosphatase-like"/>
    <property type="match status" value="1"/>
</dbReference>
<evidence type="ECO:0000313" key="5">
    <source>
        <dbReference type="EMBL" id="THZ81903.1"/>
    </source>
</evidence>
<dbReference type="CDD" id="cd16027">
    <property type="entry name" value="SGSH"/>
    <property type="match status" value="1"/>
</dbReference>
<reference evidence="5 6" key="1">
    <citation type="submission" date="2018-10" db="EMBL/GenBank/DDBJ databases">
        <title>Fifty Aureobasidium pullulans genomes reveal a recombining polyextremotolerant generalist.</title>
        <authorList>
            <person name="Gostincar C."/>
            <person name="Turk M."/>
            <person name="Zajc J."/>
            <person name="Gunde-Cimerman N."/>
        </authorList>
    </citation>
    <scope>NUCLEOTIDE SEQUENCE [LARGE SCALE GENOMIC DNA]</scope>
    <source>
        <strain evidence="5 6">EXF-3403</strain>
    </source>
</reference>
<dbReference type="AlphaFoldDB" id="A0A4S9XUI0"/>
<dbReference type="PANTHER" id="PTHR42693:SF53">
    <property type="entry name" value="ENDO-4-O-SULFATASE"/>
    <property type="match status" value="1"/>
</dbReference>
<gene>
    <name evidence="5" type="ORF">D6C84_06192</name>
</gene>
<evidence type="ECO:0000256" key="3">
    <source>
        <dbReference type="SAM" id="Phobius"/>
    </source>
</evidence>
<comment type="caution">
    <text evidence="5">The sequence shown here is derived from an EMBL/GenBank/DDBJ whole genome shotgun (WGS) entry which is preliminary data.</text>
</comment>
<dbReference type="GO" id="GO:0004065">
    <property type="term" value="F:arylsulfatase activity"/>
    <property type="evidence" value="ECO:0007669"/>
    <property type="project" value="TreeGrafter"/>
</dbReference>
<dbReference type="EMBL" id="QZBT01000088">
    <property type="protein sequence ID" value="THZ81903.1"/>
    <property type="molecule type" value="Genomic_DNA"/>
</dbReference>
<dbReference type="Proteomes" id="UP000310039">
    <property type="component" value="Unassembled WGS sequence"/>
</dbReference>
<keyword evidence="3" id="KW-1133">Transmembrane helix</keyword>
<evidence type="ECO:0000256" key="1">
    <source>
        <dbReference type="ARBA" id="ARBA00008779"/>
    </source>
</evidence>
<organism evidence="5 6">
    <name type="scientific">Aureobasidium pullulans</name>
    <name type="common">Black yeast</name>
    <name type="synonym">Pullularia pullulans</name>
    <dbReference type="NCBI Taxonomy" id="5580"/>
    <lineage>
        <taxon>Eukaryota</taxon>
        <taxon>Fungi</taxon>
        <taxon>Dikarya</taxon>
        <taxon>Ascomycota</taxon>
        <taxon>Pezizomycotina</taxon>
        <taxon>Dothideomycetes</taxon>
        <taxon>Dothideomycetidae</taxon>
        <taxon>Dothideales</taxon>
        <taxon>Saccotheciaceae</taxon>
        <taxon>Aureobasidium</taxon>
    </lineage>
</organism>
<keyword evidence="3" id="KW-0472">Membrane</keyword>
<feature type="transmembrane region" description="Helical" evidence="3">
    <location>
        <begin position="32"/>
        <end position="54"/>
    </location>
</feature>
<comment type="similarity">
    <text evidence="1">Belongs to the sulfatase family.</text>
</comment>
<dbReference type="PANTHER" id="PTHR42693">
    <property type="entry name" value="ARYLSULFATASE FAMILY MEMBER"/>
    <property type="match status" value="1"/>
</dbReference>
<sequence>MFQTTLLGIPITIFAAINMLWVTYLTENFHQIAIIGFLAQVWVLPMLIVEYTSAGSVSHWGQYAVLFFLLGQPATHAAQVGWCSRLSNAVRTRAVSAAMYNITIQLSGIASSNIYRKDDKPLYKRGNGQLIAINIASMASYILAKRNILLLIADDLGCNLGCYGADVKTPNIDAFAAESVLFTHAFISTASCSNSRSVIYTGLHTHQNGQYGLAGKQHHFVIFDHIKTSPAFFREQGYFSALIGKVHVGHDCSYPWEFKEESGTRDVAWVADKAGEVFERAKDEGRPFFLTVGYIDPHRDMTRSGFGNDLDFDARIKDVPYVPKNVEVPDFINNIDETKFEFSEYYRAISRLDQGIGFVLGKLEASGLADDTLVIFLSDNGPPFLNSKTTLYDAGIHLPFIVRNPKASVKGIENPNLISYVDIFPTFQDWSGKTYTPTSDAPHAPKELAGQSFLPILELSTLLPEEAWKHHIFGSHTFHESTNYWPTRILRTRKYKYHRNVAWRLDFPFSADLYGSLTWDGIRHSQPNGKEGDIKVGQRKLKDYIFRPPEELYDLENDPLELSNLALEDENRGLLLEMRGRLEKWQEDTLDPWLYRDGVSKRFIQHHLDAGMIVPDRFDLDLENVRVRS</sequence>
<dbReference type="InterPro" id="IPR000917">
    <property type="entry name" value="Sulfatase_N"/>
</dbReference>
<evidence type="ECO:0000259" key="4">
    <source>
        <dbReference type="Pfam" id="PF00884"/>
    </source>
</evidence>
<evidence type="ECO:0000256" key="2">
    <source>
        <dbReference type="ARBA" id="ARBA00022801"/>
    </source>
</evidence>
<keyword evidence="2" id="KW-0378">Hydrolase</keyword>
<feature type="domain" description="Sulfatase N-terminal" evidence="4">
    <location>
        <begin position="146"/>
        <end position="432"/>
    </location>
</feature>
<dbReference type="Pfam" id="PF00884">
    <property type="entry name" value="Sulfatase"/>
    <property type="match status" value="1"/>
</dbReference>
<feature type="transmembrane region" description="Helical" evidence="3">
    <location>
        <begin position="6"/>
        <end position="25"/>
    </location>
</feature>
<protein>
    <recommendedName>
        <fullName evidence="4">Sulfatase N-terminal domain-containing protein</fullName>
    </recommendedName>
</protein>
<accession>A0A4S9XUI0</accession>
<name>A0A4S9XUI0_AURPU</name>
<dbReference type="InterPro" id="IPR017850">
    <property type="entry name" value="Alkaline_phosphatase_core_sf"/>
</dbReference>
<keyword evidence="3" id="KW-0812">Transmembrane</keyword>
<dbReference type="Gene3D" id="3.40.720.10">
    <property type="entry name" value="Alkaline Phosphatase, subunit A"/>
    <property type="match status" value="1"/>
</dbReference>
<evidence type="ECO:0000313" key="6">
    <source>
        <dbReference type="Proteomes" id="UP000310039"/>
    </source>
</evidence>